<gene>
    <name evidence="1" type="ORF">FA95DRAFT_1577070</name>
</gene>
<proteinExistence type="predicted"/>
<reference evidence="1" key="2">
    <citation type="journal article" date="2022" name="New Phytol.">
        <title>Evolutionary transition to the ectomycorrhizal habit in the genomes of a hyperdiverse lineage of mushroom-forming fungi.</title>
        <authorList>
            <person name="Looney B."/>
            <person name="Miyauchi S."/>
            <person name="Morin E."/>
            <person name="Drula E."/>
            <person name="Courty P.E."/>
            <person name="Kohler A."/>
            <person name="Kuo A."/>
            <person name="LaButti K."/>
            <person name="Pangilinan J."/>
            <person name="Lipzen A."/>
            <person name="Riley R."/>
            <person name="Andreopoulos W."/>
            <person name="He G."/>
            <person name="Johnson J."/>
            <person name="Nolan M."/>
            <person name="Tritt A."/>
            <person name="Barry K.W."/>
            <person name="Grigoriev I.V."/>
            <person name="Nagy L.G."/>
            <person name="Hibbett D."/>
            <person name="Henrissat B."/>
            <person name="Matheny P.B."/>
            <person name="Labbe J."/>
            <person name="Martin F.M."/>
        </authorList>
    </citation>
    <scope>NUCLEOTIDE SEQUENCE</scope>
    <source>
        <strain evidence="1">FP105234-sp</strain>
    </source>
</reference>
<protein>
    <submittedName>
        <fullName evidence="1">Uncharacterized protein</fullName>
    </submittedName>
</protein>
<keyword evidence="2" id="KW-1185">Reference proteome</keyword>
<accession>A0ACB8R869</accession>
<sequence>MACAYPPSFSTAPTTLPTENSISSHPSLSRSPTPITHVPISKVDPNFPWIFMPPFSTLVHTEITARDPLLPGTTHWSATCCPSKLLGMGDHVTLVPQDMDVTAAPANAAPAISAKIRGVRAIERQAIEFWLKPLSESDLGRHLLTIPYAWTKPDWPVRLYRWLAAPSLPPNLPARAMRYSGSVPCEGNCLHLRFDPALRRKIPALSRESTTATIALDVERQRNTPDGQLMAAISG</sequence>
<dbReference type="EMBL" id="MU276211">
    <property type="protein sequence ID" value="KAI0040274.1"/>
    <property type="molecule type" value="Genomic_DNA"/>
</dbReference>
<dbReference type="Proteomes" id="UP000814033">
    <property type="component" value="Unassembled WGS sequence"/>
</dbReference>
<comment type="caution">
    <text evidence="1">The sequence shown here is derived from an EMBL/GenBank/DDBJ whole genome shotgun (WGS) entry which is preliminary data.</text>
</comment>
<organism evidence="1 2">
    <name type="scientific">Auriscalpium vulgare</name>
    <dbReference type="NCBI Taxonomy" id="40419"/>
    <lineage>
        <taxon>Eukaryota</taxon>
        <taxon>Fungi</taxon>
        <taxon>Dikarya</taxon>
        <taxon>Basidiomycota</taxon>
        <taxon>Agaricomycotina</taxon>
        <taxon>Agaricomycetes</taxon>
        <taxon>Russulales</taxon>
        <taxon>Auriscalpiaceae</taxon>
        <taxon>Auriscalpium</taxon>
    </lineage>
</organism>
<evidence type="ECO:0000313" key="2">
    <source>
        <dbReference type="Proteomes" id="UP000814033"/>
    </source>
</evidence>
<name>A0ACB8R869_9AGAM</name>
<evidence type="ECO:0000313" key="1">
    <source>
        <dbReference type="EMBL" id="KAI0040274.1"/>
    </source>
</evidence>
<reference evidence="1" key="1">
    <citation type="submission" date="2021-02" db="EMBL/GenBank/DDBJ databases">
        <authorList>
            <consortium name="DOE Joint Genome Institute"/>
            <person name="Ahrendt S."/>
            <person name="Looney B.P."/>
            <person name="Miyauchi S."/>
            <person name="Morin E."/>
            <person name="Drula E."/>
            <person name="Courty P.E."/>
            <person name="Chicoki N."/>
            <person name="Fauchery L."/>
            <person name="Kohler A."/>
            <person name="Kuo A."/>
            <person name="Labutti K."/>
            <person name="Pangilinan J."/>
            <person name="Lipzen A."/>
            <person name="Riley R."/>
            <person name="Andreopoulos W."/>
            <person name="He G."/>
            <person name="Johnson J."/>
            <person name="Barry K.W."/>
            <person name="Grigoriev I.V."/>
            <person name="Nagy L."/>
            <person name="Hibbett D."/>
            <person name="Henrissat B."/>
            <person name="Matheny P.B."/>
            <person name="Labbe J."/>
            <person name="Martin F."/>
        </authorList>
    </citation>
    <scope>NUCLEOTIDE SEQUENCE</scope>
    <source>
        <strain evidence="1">FP105234-sp</strain>
    </source>
</reference>